<dbReference type="InterPro" id="IPR058163">
    <property type="entry name" value="LysR-type_TF_proteobact-type"/>
</dbReference>
<evidence type="ECO:0000256" key="4">
    <source>
        <dbReference type="ARBA" id="ARBA00023163"/>
    </source>
</evidence>
<name>A0ABS9HRF3_9GAMM</name>
<dbReference type="Pfam" id="PF00126">
    <property type="entry name" value="HTH_1"/>
    <property type="match status" value="1"/>
</dbReference>
<evidence type="ECO:0000256" key="3">
    <source>
        <dbReference type="ARBA" id="ARBA00023125"/>
    </source>
</evidence>
<dbReference type="RefSeq" id="WP_237053063.1">
    <property type="nucleotide sequence ID" value="NZ_JAKJPO010000001.1"/>
</dbReference>
<dbReference type="SUPFAM" id="SSF53850">
    <property type="entry name" value="Periplasmic binding protein-like II"/>
    <property type="match status" value="1"/>
</dbReference>
<dbReference type="Proteomes" id="UP001430796">
    <property type="component" value="Unassembled WGS sequence"/>
</dbReference>
<dbReference type="InterPro" id="IPR036390">
    <property type="entry name" value="WH_DNA-bd_sf"/>
</dbReference>
<evidence type="ECO:0000256" key="2">
    <source>
        <dbReference type="ARBA" id="ARBA00023015"/>
    </source>
</evidence>
<dbReference type="EMBL" id="JAKJPO010000001">
    <property type="protein sequence ID" value="MCF7220712.1"/>
    <property type="molecule type" value="Genomic_DNA"/>
</dbReference>
<evidence type="ECO:0000259" key="5">
    <source>
        <dbReference type="PROSITE" id="PS50931"/>
    </source>
</evidence>
<accession>A0ABS9HRF3</accession>
<proteinExistence type="inferred from homology"/>
<dbReference type="Gene3D" id="3.40.190.290">
    <property type="match status" value="1"/>
</dbReference>
<dbReference type="InterPro" id="IPR036388">
    <property type="entry name" value="WH-like_DNA-bd_sf"/>
</dbReference>
<dbReference type="SUPFAM" id="SSF46785">
    <property type="entry name" value="Winged helix' DNA-binding domain"/>
    <property type="match status" value="1"/>
</dbReference>
<keyword evidence="3" id="KW-0238">DNA-binding</keyword>
<dbReference type="InterPro" id="IPR005119">
    <property type="entry name" value="LysR_subst-bd"/>
</dbReference>
<dbReference type="InterPro" id="IPR000847">
    <property type="entry name" value="LysR_HTH_N"/>
</dbReference>
<dbReference type="CDD" id="cd08422">
    <property type="entry name" value="PBP2_CrgA_like"/>
    <property type="match status" value="1"/>
</dbReference>
<dbReference type="PANTHER" id="PTHR30537">
    <property type="entry name" value="HTH-TYPE TRANSCRIPTIONAL REGULATOR"/>
    <property type="match status" value="1"/>
</dbReference>
<organism evidence="6 7">
    <name type="scientific">Marilutibacter chinensis</name>
    <dbReference type="NCBI Taxonomy" id="2912247"/>
    <lineage>
        <taxon>Bacteria</taxon>
        <taxon>Pseudomonadati</taxon>
        <taxon>Pseudomonadota</taxon>
        <taxon>Gammaproteobacteria</taxon>
        <taxon>Lysobacterales</taxon>
        <taxon>Lysobacteraceae</taxon>
        <taxon>Marilutibacter</taxon>
    </lineage>
</organism>
<evidence type="ECO:0000256" key="1">
    <source>
        <dbReference type="ARBA" id="ARBA00009437"/>
    </source>
</evidence>
<evidence type="ECO:0000313" key="7">
    <source>
        <dbReference type="Proteomes" id="UP001430796"/>
    </source>
</evidence>
<keyword evidence="2" id="KW-0805">Transcription regulation</keyword>
<evidence type="ECO:0000313" key="6">
    <source>
        <dbReference type="EMBL" id="MCF7220712.1"/>
    </source>
</evidence>
<keyword evidence="7" id="KW-1185">Reference proteome</keyword>
<sequence>MALNLNDLTFFVAAVEQGGFAAASRRLGLPKSTVSKRVAALEDALSIRLIHRTSRSFTLTELGRDFYEHARAALIEAEAAEAIVRRRQAEPSGTVRITASVPVAQSYLADALPLLARRHPKLQLQLDVTDRFVDVQQEGFDIAVRSHFSPLPDSGLVQRQLLVEPVVLVASAAYLAQRGVPLSPDELQHHDGLLTAASATTWTLFDHSGERLRVQPHAAMIANESTVLAQAAIEGLGITCLPEGMCRAALASAALTRVLPEWNAGTVTTTLVMPHRRGLLPGVRATVEFLVQRLQERKPPVNALS</sequence>
<protein>
    <submittedName>
        <fullName evidence="6">LysR substrate-binding domain-containing protein</fullName>
    </submittedName>
</protein>
<reference evidence="6 7" key="2">
    <citation type="submission" date="2022-01" db="EMBL/GenBank/DDBJ databases">
        <title>Lysobacter chinensis sp. nov., a bacterium isolated from cow dung compost.</title>
        <authorList>
            <person name="Liu Y."/>
        </authorList>
    </citation>
    <scope>NUCLEOTIDE SEQUENCE [LARGE SCALE GENOMIC DNA]</scope>
    <source>
        <strain evidence="6 7">TLK-CK17</strain>
    </source>
</reference>
<gene>
    <name evidence="6" type="ORF">L3V18_02750</name>
</gene>
<reference evidence="7" key="1">
    <citation type="submission" date="2022-01" db="EMBL/GenBank/DDBJ databases">
        <title>Lysobacter chinensis sp. nov., a bacterium isolated from cow dung compost.</title>
        <authorList>
            <person name="Zhou L.Y."/>
        </authorList>
    </citation>
    <scope>NUCLEOTIDE SEQUENCE [LARGE SCALE GENOMIC DNA]</scope>
    <source>
        <strain evidence="7">TLK-CK17</strain>
    </source>
</reference>
<comment type="similarity">
    <text evidence="1">Belongs to the LysR transcriptional regulatory family.</text>
</comment>
<feature type="domain" description="HTH lysR-type" evidence="5">
    <location>
        <begin position="3"/>
        <end position="60"/>
    </location>
</feature>
<dbReference type="Gene3D" id="1.10.10.10">
    <property type="entry name" value="Winged helix-like DNA-binding domain superfamily/Winged helix DNA-binding domain"/>
    <property type="match status" value="1"/>
</dbReference>
<dbReference type="Pfam" id="PF03466">
    <property type="entry name" value="LysR_substrate"/>
    <property type="match status" value="1"/>
</dbReference>
<comment type="caution">
    <text evidence="6">The sequence shown here is derived from an EMBL/GenBank/DDBJ whole genome shotgun (WGS) entry which is preliminary data.</text>
</comment>
<keyword evidence="4" id="KW-0804">Transcription</keyword>
<dbReference type="PROSITE" id="PS50931">
    <property type="entry name" value="HTH_LYSR"/>
    <property type="match status" value="1"/>
</dbReference>
<dbReference type="PANTHER" id="PTHR30537:SF31">
    <property type="entry name" value="TRANSCRIPTIONAL REGULATOR, LYSR FAMILY"/>
    <property type="match status" value="1"/>
</dbReference>